<dbReference type="Gene3D" id="3.90.226.10">
    <property type="entry name" value="2-enoyl-CoA Hydratase, Chain A, domain 1"/>
    <property type="match status" value="1"/>
</dbReference>
<evidence type="ECO:0000313" key="1">
    <source>
        <dbReference type="EMBL" id="GHF35586.1"/>
    </source>
</evidence>
<protein>
    <submittedName>
        <fullName evidence="1">Crotonase</fullName>
    </submittedName>
</protein>
<dbReference type="InterPro" id="IPR029045">
    <property type="entry name" value="ClpP/crotonase-like_dom_sf"/>
</dbReference>
<proteinExistence type="predicted"/>
<keyword evidence="2" id="KW-1185">Reference proteome</keyword>
<name>A0A8H9IUQ5_9PSEU</name>
<comment type="caution">
    <text evidence="1">The sequence shown here is derived from an EMBL/GenBank/DDBJ whole genome shotgun (WGS) entry which is preliminary data.</text>
</comment>
<evidence type="ECO:0000313" key="2">
    <source>
        <dbReference type="Proteomes" id="UP000658656"/>
    </source>
</evidence>
<dbReference type="CDD" id="cd06558">
    <property type="entry name" value="crotonase-like"/>
    <property type="match status" value="1"/>
</dbReference>
<dbReference type="EMBL" id="BNAV01000001">
    <property type="protein sequence ID" value="GHF35586.1"/>
    <property type="molecule type" value="Genomic_DNA"/>
</dbReference>
<dbReference type="OrthoDB" id="4284283at2"/>
<accession>A0A8H9IUQ5</accession>
<dbReference type="AlphaFoldDB" id="A0A8H9IUQ5"/>
<reference evidence="1" key="1">
    <citation type="journal article" date="2014" name="Int. J. Syst. Evol. Microbiol.">
        <title>Complete genome sequence of Corynebacterium casei LMG S-19264T (=DSM 44701T), isolated from a smear-ripened cheese.</title>
        <authorList>
            <consortium name="US DOE Joint Genome Institute (JGI-PGF)"/>
            <person name="Walter F."/>
            <person name="Albersmeier A."/>
            <person name="Kalinowski J."/>
            <person name="Ruckert C."/>
        </authorList>
    </citation>
    <scope>NUCLEOTIDE SEQUENCE</scope>
    <source>
        <strain evidence="1">CGMCC 4.7679</strain>
    </source>
</reference>
<dbReference type="SUPFAM" id="SSF52096">
    <property type="entry name" value="ClpP/crotonase"/>
    <property type="match status" value="1"/>
</dbReference>
<dbReference type="PANTHER" id="PTHR11941">
    <property type="entry name" value="ENOYL-COA HYDRATASE-RELATED"/>
    <property type="match status" value="1"/>
</dbReference>
<sequence>MTDPNPAVTGTRPLVLLGVRDHIATVSFNRPERHNAVDNDVAYAFTDILRELHERPGLRAVILRGEGKSFSSGRDTKALGGRPGGETDLEFVAKFQKNITLISTMPVPVIAALKGWVLGGSFERALHCDVRIAATDAKMALPEVGHGLVPDTGGVSRLRALAGPGMVKDLVLTGRTLTAEEALTAGIVSRVVPPERLDDEAWQVASLIASRSPLAVRLARQIIDDLDREAHASALRQENLAQALLFASEDYREGKAARAEGRQPEFRGR</sequence>
<dbReference type="InterPro" id="IPR001753">
    <property type="entry name" value="Enoyl-CoA_hydra/iso"/>
</dbReference>
<gene>
    <name evidence="1" type="ORF">GCM10017566_05570</name>
</gene>
<dbReference type="GO" id="GO:0006635">
    <property type="term" value="P:fatty acid beta-oxidation"/>
    <property type="evidence" value="ECO:0007669"/>
    <property type="project" value="TreeGrafter"/>
</dbReference>
<dbReference type="PANTHER" id="PTHR11941:SF54">
    <property type="entry name" value="ENOYL-COA HYDRATASE, MITOCHONDRIAL"/>
    <property type="match status" value="1"/>
</dbReference>
<organism evidence="1 2">
    <name type="scientific">Amycolatopsis bartoniae</name>
    <dbReference type="NCBI Taxonomy" id="941986"/>
    <lineage>
        <taxon>Bacteria</taxon>
        <taxon>Bacillati</taxon>
        <taxon>Actinomycetota</taxon>
        <taxon>Actinomycetes</taxon>
        <taxon>Pseudonocardiales</taxon>
        <taxon>Pseudonocardiaceae</taxon>
        <taxon>Amycolatopsis</taxon>
    </lineage>
</organism>
<dbReference type="Proteomes" id="UP000658656">
    <property type="component" value="Unassembled WGS sequence"/>
</dbReference>
<reference evidence="1" key="2">
    <citation type="submission" date="2020-09" db="EMBL/GenBank/DDBJ databases">
        <authorList>
            <person name="Sun Q."/>
            <person name="Zhou Y."/>
        </authorList>
    </citation>
    <scope>NUCLEOTIDE SEQUENCE</scope>
    <source>
        <strain evidence="1">CGMCC 4.7679</strain>
    </source>
</reference>
<dbReference type="Pfam" id="PF00378">
    <property type="entry name" value="ECH_1"/>
    <property type="match status" value="1"/>
</dbReference>
<dbReference type="RefSeq" id="WP_145934772.1">
    <property type="nucleotide sequence ID" value="NZ_BNAV01000001.1"/>
</dbReference>
<dbReference type="GO" id="GO:0003824">
    <property type="term" value="F:catalytic activity"/>
    <property type="evidence" value="ECO:0007669"/>
    <property type="project" value="UniProtKB-ARBA"/>
</dbReference>